<sequence>MTTLTPTRELWEEGLRLSRERVFSRPPSDAFDACEQRMLVESLESVMRPIADMLDLGMSEERALSLAENAMANVIGSLTMTLSAAEPDPAWRRSLHMLVGIKQRLKGTLFNLPDEHTTVHHGAQPQSGRA</sequence>
<evidence type="ECO:0000313" key="4">
    <source>
        <dbReference type="Proteomes" id="UP001055303"/>
    </source>
</evidence>
<organism evidence="2 3">
    <name type="scientific">Methylobacterium dankookense</name>
    <dbReference type="NCBI Taxonomy" id="560405"/>
    <lineage>
        <taxon>Bacteria</taxon>
        <taxon>Pseudomonadati</taxon>
        <taxon>Pseudomonadota</taxon>
        <taxon>Alphaproteobacteria</taxon>
        <taxon>Hyphomicrobiales</taxon>
        <taxon>Methylobacteriaceae</taxon>
        <taxon>Methylobacterium</taxon>
    </lineage>
</organism>
<name>A0A564G5H9_9HYPH</name>
<accession>A0A564G5H9</accession>
<reference evidence="1" key="3">
    <citation type="submission" date="2021-08" db="EMBL/GenBank/DDBJ databases">
        <authorList>
            <person name="Tani A."/>
            <person name="Ola A."/>
            <person name="Ogura Y."/>
            <person name="Katsura K."/>
            <person name="Hayashi T."/>
        </authorList>
    </citation>
    <scope>NUCLEOTIDE SEQUENCE</scope>
    <source>
        <strain evidence="1">DSM 22415</strain>
    </source>
</reference>
<evidence type="ECO:0000313" key="3">
    <source>
        <dbReference type="Proteomes" id="UP000401717"/>
    </source>
</evidence>
<reference evidence="1" key="2">
    <citation type="journal article" date="2021" name="Front. Microbiol.">
        <title>Comprehensive Comparative Genomics and Phenotyping of Methylobacterium Species.</title>
        <authorList>
            <person name="Alessa O."/>
            <person name="Ogura Y."/>
            <person name="Fujitani Y."/>
            <person name="Takami H."/>
            <person name="Hayashi T."/>
            <person name="Sahin N."/>
            <person name="Tani A."/>
        </authorList>
    </citation>
    <scope>NUCLEOTIDE SEQUENCE</scope>
    <source>
        <strain evidence="1">DSM 22415</strain>
    </source>
</reference>
<dbReference type="EMBL" id="CABFVH010000048">
    <property type="protein sequence ID" value="VUF15208.1"/>
    <property type="molecule type" value="Genomic_DNA"/>
</dbReference>
<evidence type="ECO:0000313" key="1">
    <source>
        <dbReference type="EMBL" id="GJD55213.1"/>
    </source>
</evidence>
<evidence type="ECO:0000313" key="2">
    <source>
        <dbReference type="EMBL" id="VUF15208.1"/>
    </source>
</evidence>
<keyword evidence="4" id="KW-1185">Reference proteome</keyword>
<gene>
    <name evidence="1" type="ORF">IFDJLNFL_1097</name>
    <name evidence="2" type="ORF">MTDSW087_04943</name>
</gene>
<dbReference type="EMBL" id="BPQI01000021">
    <property type="protein sequence ID" value="GJD55213.1"/>
    <property type="molecule type" value="Genomic_DNA"/>
</dbReference>
<protein>
    <submittedName>
        <fullName evidence="2">Uncharacterized protein</fullName>
    </submittedName>
</protein>
<dbReference type="RefSeq" id="WP_144767603.1">
    <property type="nucleotide sequence ID" value="NZ_BPQI01000021.1"/>
</dbReference>
<dbReference type="AlphaFoldDB" id="A0A564G5H9"/>
<reference evidence="2 3" key="1">
    <citation type="submission" date="2019-06" db="EMBL/GenBank/DDBJ databases">
        <authorList>
            <person name="Rodrigo-Torres L."/>
            <person name="Arahal R. D."/>
            <person name="Lucena T."/>
        </authorList>
    </citation>
    <scope>NUCLEOTIDE SEQUENCE [LARGE SCALE GENOMIC DNA]</scope>
    <source>
        <strain evidence="2 3">SW08-7</strain>
    </source>
</reference>
<dbReference type="Proteomes" id="UP001055303">
    <property type="component" value="Unassembled WGS sequence"/>
</dbReference>
<proteinExistence type="predicted"/>
<dbReference type="Proteomes" id="UP000401717">
    <property type="component" value="Unassembled WGS sequence"/>
</dbReference>